<dbReference type="GO" id="GO:0042803">
    <property type="term" value="F:protein homodimerization activity"/>
    <property type="evidence" value="ECO:0007669"/>
    <property type="project" value="UniProtKB-ARBA"/>
</dbReference>
<dbReference type="PANTHER" id="PTHR43210:SF5">
    <property type="entry name" value="DETHIOBIOTIN SYNTHETASE"/>
    <property type="match status" value="1"/>
</dbReference>
<dbReference type="NCBIfam" id="TIGR00347">
    <property type="entry name" value="bioD"/>
    <property type="match status" value="1"/>
</dbReference>
<dbReference type="Gene3D" id="3.40.50.300">
    <property type="entry name" value="P-loop containing nucleotide triphosphate hydrolases"/>
    <property type="match status" value="1"/>
</dbReference>
<keyword evidence="6 8" id="KW-0067">ATP-binding</keyword>
<organism evidence="9 10">
    <name type="scientific">Sediminihaliea albiluteola</name>
    <dbReference type="NCBI Taxonomy" id="2758564"/>
    <lineage>
        <taxon>Bacteria</taxon>
        <taxon>Pseudomonadati</taxon>
        <taxon>Pseudomonadota</taxon>
        <taxon>Gammaproteobacteria</taxon>
        <taxon>Cellvibrionales</taxon>
        <taxon>Halieaceae</taxon>
        <taxon>Sediminihaliea</taxon>
    </lineage>
</organism>
<feature type="binding site" evidence="8">
    <location>
        <position position="17"/>
    </location>
    <ligand>
        <name>Mg(2+)</name>
        <dbReference type="ChEBI" id="CHEBI:18420"/>
    </ligand>
</feature>
<evidence type="ECO:0000313" key="9">
    <source>
        <dbReference type="EMBL" id="MBA6413965.1"/>
    </source>
</evidence>
<evidence type="ECO:0000256" key="4">
    <source>
        <dbReference type="ARBA" id="ARBA00022741"/>
    </source>
</evidence>
<evidence type="ECO:0000256" key="2">
    <source>
        <dbReference type="ARBA" id="ARBA00022598"/>
    </source>
</evidence>
<dbReference type="HAMAP" id="MF_00336">
    <property type="entry name" value="BioD"/>
    <property type="match status" value="1"/>
</dbReference>
<dbReference type="CDD" id="cd03109">
    <property type="entry name" value="DTBS"/>
    <property type="match status" value="1"/>
</dbReference>
<name>A0A7W2TXV3_9GAMM</name>
<feature type="binding site" evidence="8">
    <location>
        <position position="52"/>
    </location>
    <ligand>
        <name>Mg(2+)</name>
        <dbReference type="ChEBI" id="CHEBI:18420"/>
    </ligand>
</feature>
<dbReference type="AlphaFoldDB" id="A0A7W2TXV3"/>
<keyword evidence="5 8" id="KW-0093">Biotin biosynthesis</keyword>
<comment type="catalytic activity">
    <reaction evidence="8">
        <text>(7R,8S)-7,8-diammoniononanoate + CO2 + ATP = (4R,5S)-dethiobiotin + ADP + phosphate + 3 H(+)</text>
        <dbReference type="Rhea" id="RHEA:15805"/>
        <dbReference type="ChEBI" id="CHEBI:15378"/>
        <dbReference type="ChEBI" id="CHEBI:16526"/>
        <dbReference type="ChEBI" id="CHEBI:30616"/>
        <dbReference type="ChEBI" id="CHEBI:43474"/>
        <dbReference type="ChEBI" id="CHEBI:149469"/>
        <dbReference type="ChEBI" id="CHEBI:149473"/>
        <dbReference type="ChEBI" id="CHEBI:456216"/>
        <dbReference type="EC" id="6.3.3.3"/>
    </reaction>
</comment>
<feature type="binding site" evidence="8">
    <location>
        <begin position="114"/>
        <end position="117"/>
    </location>
    <ligand>
        <name>ATP</name>
        <dbReference type="ChEBI" id="CHEBI:30616"/>
    </ligand>
</feature>
<dbReference type="GO" id="GO:0005829">
    <property type="term" value="C:cytosol"/>
    <property type="evidence" value="ECO:0007669"/>
    <property type="project" value="TreeGrafter"/>
</dbReference>
<comment type="caution">
    <text evidence="9">The sequence shown here is derived from an EMBL/GenBank/DDBJ whole genome shotgun (WGS) entry which is preliminary data.</text>
</comment>
<evidence type="ECO:0000256" key="5">
    <source>
        <dbReference type="ARBA" id="ARBA00022756"/>
    </source>
</evidence>
<comment type="cofactor">
    <cofactor evidence="8">
        <name>Mg(2+)</name>
        <dbReference type="ChEBI" id="CHEBI:18420"/>
    </cofactor>
</comment>
<feature type="binding site" evidence="8">
    <location>
        <begin position="174"/>
        <end position="175"/>
    </location>
    <ligand>
        <name>ATP</name>
        <dbReference type="ChEBI" id="CHEBI:30616"/>
    </ligand>
</feature>
<dbReference type="InterPro" id="IPR004472">
    <property type="entry name" value="DTB_synth_BioD"/>
</dbReference>
<dbReference type="Pfam" id="PF13500">
    <property type="entry name" value="AAA_26"/>
    <property type="match status" value="1"/>
</dbReference>
<comment type="subunit">
    <text evidence="8">Homodimer.</text>
</comment>
<comment type="function">
    <text evidence="8">Catalyzes a mechanistically unusual reaction, the ATP-dependent insertion of CO2 between the N7 and N8 nitrogen atoms of 7,8-diaminopelargonic acid (DAPA, also called 7,8-diammoniononanoate) to form a ureido ring.</text>
</comment>
<feature type="binding site" evidence="8">
    <location>
        <position position="114"/>
    </location>
    <ligand>
        <name>Mg(2+)</name>
        <dbReference type="ChEBI" id="CHEBI:18420"/>
    </ligand>
</feature>
<dbReference type="InterPro" id="IPR027417">
    <property type="entry name" value="P-loop_NTPase"/>
</dbReference>
<protein>
    <recommendedName>
        <fullName evidence="8">ATP-dependent dethiobiotin synthetase BioD</fullName>
        <ecNumber evidence="8">6.3.3.3</ecNumber>
    </recommendedName>
    <alternativeName>
        <fullName evidence="8">DTB synthetase</fullName>
        <shortName evidence="8">DTBS</shortName>
    </alternativeName>
    <alternativeName>
        <fullName evidence="8">Dethiobiotin synthase</fullName>
    </alternativeName>
</protein>
<feature type="binding site" evidence="8">
    <location>
        <begin position="203"/>
        <end position="205"/>
    </location>
    <ligand>
        <name>ATP</name>
        <dbReference type="ChEBI" id="CHEBI:30616"/>
    </ligand>
</feature>
<keyword evidence="7 8" id="KW-0460">Magnesium</keyword>
<keyword evidence="2 8" id="KW-0436">Ligase</keyword>
<keyword evidence="3 8" id="KW-0479">Metal-binding</keyword>
<dbReference type="GO" id="GO:0000287">
    <property type="term" value="F:magnesium ion binding"/>
    <property type="evidence" value="ECO:0007669"/>
    <property type="project" value="UniProtKB-UniRule"/>
</dbReference>
<evidence type="ECO:0000256" key="1">
    <source>
        <dbReference type="ARBA" id="ARBA00022490"/>
    </source>
</evidence>
<comment type="similarity">
    <text evidence="8">Belongs to the dethiobiotin synthetase family.</text>
</comment>
<proteinExistence type="inferred from homology"/>
<dbReference type="GO" id="GO:0005524">
    <property type="term" value="F:ATP binding"/>
    <property type="evidence" value="ECO:0007669"/>
    <property type="project" value="UniProtKB-UniRule"/>
</dbReference>
<evidence type="ECO:0000256" key="6">
    <source>
        <dbReference type="ARBA" id="ARBA00022840"/>
    </source>
</evidence>
<dbReference type="UniPathway" id="UPA00078">
    <property type="reaction ID" value="UER00161"/>
</dbReference>
<accession>A0A7W2TXV3</accession>
<keyword evidence="10" id="KW-1185">Reference proteome</keyword>
<comment type="caution">
    <text evidence="8">Lacks conserved residue(s) required for the propagation of feature annotation.</text>
</comment>
<comment type="subcellular location">
    <subcellularLocation>
        <location evidence="8">Cytoplasm</location>
    </subcellularLocation>
</comment>
<evidence type="ECO:0000256" key="3">
    <source>
        <dbReference type="ARBA" id="ARBA00022723"/>
    </source>
</evidence>
<dbReference type="GO" id="GO:0009102">
    <property type="term" value="P:biotin biosynthetic process"/>
    <property type="evidence" value="ECO:0007669"/>
    <property type="project" value="UniProtKB-UniRule"/>
</dbReference>
<comment type="pathway">
    <text evidence="8">Cofactor biosynthesis; biotin biosynthesis; biotin from 7,8-diaminononanoate: step 1/2.</text>
</comment>
<dbReference type="SUPFAM" id="SSF52540">
    <property type="entry name" value="P-loop containing nucleoside triphosphate hydrolases"/>
    <property type="match status" value="1"/>
</dbReference>
<dbReference type="PANTHER" id="PTHR43210">
    <property type="entry name" value="DETHIOBIOTIN SYNTHETASE"/>
    <property type="match status" value="1"/>
</dbReference>
<dbReference type="GO" id="GO:0004141">
    <property type="term" value="F:dethiobiotin synthase activity"/>
    <property type="evidence" value="ECO:0007669"/>
    <property type="project" value="UniProtKB-UniRule"/>
</dbReference>
<dbReference type="Proteomes" id="UP000539350">
    <property type="component" value="Unassembled WGS sequence"/>
</dbReference>
<evidence type="ECO:0000256" key="7">
    <source>
        <dbReference type="ARBA" id="ARBA00022842"/>
    </source>
</evidence>
<feature type="binding site" evidence="8">
    <location>
        <position position="52"/>
    </location>
    <ligand>
        <name>ATP</name>
        <dbReference type="ChEBI" id="CHEBI:30616"/>
    </ligand>
</feature>
<dbReference type="EC" id="6.3.3.3" evidence="8"/>
<dbReference type="FunFam" id="3.40.50.300:FF:000292">
    <property type="entry name" value="ATP-dependent dethiobiotin synthetase BioD"/>
    <property type="match status" value="1"/>
</dbReference>
<keyword evidence="1 8" id="KW-0963">Cytoplasm</keyword>
<keyword evidence="4 8" id="KW-0547">Nucleotide-binding</keyword>
<sequence>MSRTWFVTGTDTEVGKTAISCALLHAAAARGLRTAALKPVAAGCDEQGHNEDALALQAAMTEPLSYLQVNPVALQPALAPHIAAAQVGKRLQASRLAGLCRGVMNSGAEFVLIEGAGGWRVPLSERETLADLAQQLQVGVIMVVAMRLGCINHALLTAEAIARDGLQLAGWVANQPGQRMACHEENLRTLQQHLSAPLLAEVPQLSPYSPERAATYLDIQPLIGS</sequence>
<dbReference type="RefSeq" id="WP_182174326.1">
    <property type="nucleotide sequence ID" value="NZ_JACFXU010000017.1"/>
</dbReference>
<reference evidence="9 10" key="1">
    <citation type="submission" date="2020-07" db="EMBL/GenBank/DDBJ databases">
        <title>Halieaceae bacterium, F7430, whole genome shotgun sequencing project.</title>
        <authorList>
            <person name="Jiang S."/>
            <person name="Liu Z.W."/>
            <person name="Du Z.J."/>
        </authorList>
    </citation>
    <scope>NUCLEOTIDE SEQUENCE [LARGE SCALE GENOMIC DNA]</scope>
    <source>
        <strain evidence="9 10">F7430</strain>
    </source>
</reference>
<dbReference type="PIRSF" id="PIRSF006755">
    <property type="entry name" value="DTB_synth"/>
    <property type="match status" value="1"/>
</dbReference>
<dbReference type="EMBL" id="JACFXU010000017">
    <property type="protein sequence ID" value="MBA6413965.1"/>
    <property type="molecule type" value="Genomic_DNA"/>
</dbReference>
<gene>
    <name evidence="8 9" type="primary">bioD</name>
    <name evidence="9" type="ORF">H2508_12660</name>
</gene>
<feature type="active site" evidence="8">
    <location>
        <position position="38"/>
    </location>
</feature>
<evidence type="ECO:0000313" key="10">
    <source>
        <dbReference type="Proteomes" id="UP000539350"/>
    </source>
</evidence>
<evidence type="ECO:0000256" key="8">
    <source>
        <dbReference type="HAMAP-Rule" id="MF_00336"/>
    </source>
</evidence>